<name>A0A5F1YD63_9LEPT</name>
<keyword evidence="1" id="KW-0472">Membrane</keyword>
<evidence type="ECO:0000313" key="3">
    <source>
        <dbReference type="Proteomes" id="UP000298277"/>
    </source>
</evidence>
<proteinExistence type="predicted"/>
<dbReference type="Pfam" id="PF07119">
    <property type="entry name" value="DUF1375"/>
    <property type="match status" value="1"/>
</dbReference>
<feature type="transmembrane region" description="Helical" evidence="1">
    <location>
        <begin position="7"/>
        <end position="30"/>
    </location>
</feature>
<protein>
    <submittedName>
        <fullName evidence="2">YceK/YidQ family lipoprotein</fullName>
    </submittedName>
</protein>
<organism evidence="2 3">
    <name type="scientific">Leptospira gomenensis</name>
    <dbReference type="NCBI Taxonomy" id="2484974"/>
    <lineage>
        <taxon>Bacteria</taxon>
        <taxon>Pseudomonadati</taxon>
        <taxon>Spirochaetota</taxon>
        <taxon>Spirochaetia</taxon>
        <taxon>Leptospirales</taxon>
        <taxon>Leptospiraceae</taxon>
        <taxon>Leptospira</taxon>
    </lineage>
</organism>
<keyword evidence="1" id="KW-0812">Transmembrane</keyword>
<feature type="transmembrane region" description="Helical" evidence="1">
    <location>
        <begin position="83"/>
        <end position="103"/>
    </location>
</feature>
<dbReference type="RefSeq" id="WP_135591311.1">
    <property type="nucleotide sequence ID" value="NZ_RQEZ01000012.1"/>
</dbReference>
<keyword evidence="2" id="KW-0449">Lipoprotein</keyword>
<accession>A0A5F1YD63</accession>
<sequence length="119" mass="13475">MKTQSGFPFFICYLLFTVALLQNCATLWGITHSTRAAYHCPASYDTTIAPSERFSPMFVGVKLHFNPRGNVGILTFIDLPLSLALDTLLLPITLPVTVLYYWMDIDGKREELRKRGSCR</sequence>
<reference evidence="2" key="1">
    <citation type="journal article" date="2019" name="PLoS Negl. Trop. Dis.">
        <title>Revisiting the worldwide diversity of Leptospira species in the environment.</title>
        <authorList>
            <person name="Vincent A.T."/>
            <person name="Schiettekatte O."/>
            <person name="Bourhy P."/>
            <person name="Veyrier F.J."/>
            <person name="Picardeau M."/>
        </authorList>
    </citation>
    <scope>NUCLEOTIDE SEQUENCE [LARGE SCALE GENOMIC DNA]</scope>
    <source>
        <strain evidence="2">201800299</strain>
    </source>
</reference>
<evidence type="ECO:0000313" key="2">
    <source>
        <dbReference type="EMBL" id="TGK35987.1"/>
    </source>
</evidence>
<keyword evidence="3" id="KW-1185">Reference proteome</keyword>
<evidence type="ECO:0000256" key="1">
    <source>
        <dbReference type="SAM" id="Phobius"/>
    </source>
</evidence>
<dbReference type="AlphaFoldDB" id="A0A5F1YD63"/>
<keyword evidence="1" id="KW-1133">Transmembrane helix</keyword>
<gene>
    <name evidence="2" type="ORF">EHQ17_05250</name>
</gene>
<dbReference type="EMBL" id="RQFA01000026">
    <property type="protein sequence ID" value="TGK35987.1"/>
    <property type="molecule type" value="Genomic_DNA"/>
</dbReference>
<comment type="caution">
    <text evidence="2">The sequence shown here is derived from an EMBL/GenBank/DDBJ whole genome shotgun (WGS) entry which is preliminary data.</text>
</comment>
<dbReference type="InterPro" id="IPR010780">
    <property type="entry name" value="DUF1375"/>
</dbReference>
<dbReference type="Proteomes" id="UP000298277">
    <property type="component" value="Unassembled WGS sequence"/>
</dbReference>